<gene>
    <name evidence="1" type="ORF">EVOR1521_LOCUS21547</name>
</gene>
<sequence>MAARKKDMPRRKGRKVAVMAEKATRKLTRACLQLCEALAKATAAQRHRVIAGLSQGLRKELISIREAQQNVESARTRSAKRRSQSGRLPFRVRGNVWCVRTAAGCYHRVRLTVSGVAVTSVRLTRTHAQHGLATLRLAAESAAPKGAEAILRAVDAAGASFPVCQGGLGLSYQAVLDARSAVGRRLHSPAVSVEEAILLQRQVADKAARGPLEMGRAWCGWAQELRHRKGRCWRWSQQQAESIFAEVKQDLEARALTERRGSRLETCAQSAEDALQQVLAVSDAVSIAQRRWLSLSEPAAERLLQQKALACR</sequence>
<dbReference type="Proteomes" id="UP001178507">
    <property type="component" value="Unassembled WGS sequence"/>
</dbReference>
<evidence type="ECO:0000313" key="2">
    <source>
        <dbReference type="Proteomes" id="UP001178507"/>
    </source>
</evidence>
<keyword evidence="2" id="KW-1185">Reference proteome</keyword>
<accession>A0AA36J0W2</accession>
<name>A0AA36J0W2_9DINO</name>
<reference evidence="1" key="1">
    <citation type="submission" date="2023-08" db="EMBL/GenBank/DDBJ databases">
        <authorList>
            <person name="Chen Y."/>
            <person name="Shah S."/>
            <person name="Dougan E. K."/>
            <person name="Thang M."/>
            <person name="Chan C."/>
        </authorList>
    </citation>
    <scope>NUCLEOTIDE SEQUENCE</scope>
</reference>
<dbReference type="AlphaFoldDB" id="A0AA36J0W2"/>
<comment type="caution">
    <text evidence="1">The sequence shown here is derived from an EMBL/GenBank/DDBJ whole genome shotgun (WGS) entry which is preliminary data.</text>
</comment>
<protein>
    <submittedName>
        <fullName evidence="1">Uncharacterized protein</fullName>
    </submittedName>
</protein>
<organism evidence="1 2">
    <name type="scientific">Effrenium voratum</name>
    <dbReference type="NCBI Taxonomy" id="2562239"/>
    <lineage>
        <taxon>Eukaryota</taxon>
        <taxon>Sar</taxon>
        <taxon>Alveolata</taxon>
        <taxon>Dinophyceae</taxon>
        <taxon>Suessiales</taxon>
        <taxon>Symbiodiniaceae</taxon>
        <taxon>Effrenium</taxon>
    </lineage>
</organism>
<dbReference type="EMBL" id="CAUJNA010003270">
    <property type="protein sequence ID" value="CAJ1397555.1"/>
    <property type="molecule type" value="Genomic_DNA"/>
</dbReference>
<proteinExistence type="predicted"/>
<evidence type="ECO:0000313" key="1">
    <source>
        <dbReference type="EMBL" id="CAJ1397555.1"/>
    </source>
</evidence>